<dbReference type="EMBL" id="CAKXAJ010007934">
    <property type="protein sequence ID" value="CAH2210652.1"/>
    <property type="molecule type" value="Genomic_DNA"/>
</dbReference>
<dbReference type="AlphaFoldDB" id="A0A8S4QJJ6"/>
<name>A0A8S4QJJ6_9NEOP</name>
<dbReference type="Proteomes" id="UP000838756">
    <property type="component" value="Unassembled WGS sequence"/>
</dbReference>
<comment type="caution">
    <text evidence="1">The sequence shown here is derived from an EMBL/GenBank/DDBJ whole genome shotgun (WGS) entry which is preliminary data.</text>
</comment>
<proteinExistence type="predicted"/>
<sequence length="83" mass="9758">MLMEPIYIQLVLALSWKLRMYGTKRFSSKSDDRMIWFRNMVASHGPHKKAPSHSAGDGDSYAMYLYVIKSEMWRFVEEPELPT</sequence>
<protein>
    <submittedName>
        <fullName evidence="1">Jg12116 protein</fullName>
    </submittedName>
</protein>
<evidence type="ECO:0000313" key="2">
    <source>
        <dbReference type="Proteomes" id="UP000838756"/>
    </source>
</evidence>
<accession>A0A8S4QJJ6</accession>
<keyword evidence="2" id="KW-1185">Reference proteome</keyword>
<evidence type="ECO:0000313" key="1">
    <source>
        <dbReference type="EMBL" id="CAH2210652.1"/>
    </source>
</evidence>
<reference evidence="1" key="1">
    <citation type="submission" date="2022-03" db="EMBL/GenBank/DDBJ databases">
        <authorList>
            <person name="Lindestad O."/>
        </authorList>
    </citation>
    <scope>NUCLEOTIDE SEQUENCE</scope>
</reference>
<gene>
    <name evidence="1" type="primary">jg12116</name>
    <name evidence="1" type="ORF">PAEG_LOCUS2542</name>
</gene>
<organism evidence="1 2">
    <name type="scientific">Pararge aegeria aegeria</name>
    <dbReference type="NCBI Taxonomy" id="348720"/>
    <lineage>
        <taxon>Eukaryota</taxon>
        <taxon>Metazoa</taxon>
        <taxon>Ecdysozoa</taxon>
        <taxon>Arthropoda</taxon>
        <taxon>Hexapoda</taxon>
        <taxon>Insecta</taxon>
        <taxon>Pterygota</taxon>
        <taxon>Neoptera</taxon>
        <taxon>Endopterygota</taxon>
        <taxon>Lepidoptera</taxon>
        <taxon>Glossata</taxon>
        <taxon>Ditrysia</taxon>
        <taxon>Papilionoidea</taxon>
        <taxon>Nymphalidae</taxon>
        <taxon>Satyrinae</taxon>
        <taxon>Satyrini</taxon>
        <taxon>Parargina</taxon>
        <taxon>Pararge</taxon>
    </lineage>
</organism>